<protein>
    <submittedName>
        <fullName evidence="5">3'(2'), 5'-bisphosphate nucleotidase/myo-inositol-1(Or 4)-monophosphatase</fullName>
    </submittedName>
</protein>
<dbReference type="Gene3D" id="3.40.190.80">
    <property type="match status" value="1"/>
</dbReference>
<dbReference type="EMBL" id="SLWK01000005">
    <property type="protein sequence ID" value="TCO08231.1"/>
    <property type="molecule type" value="Genomic_DNA"/>
</dbReference>
<dbReference type="InterPro" id="IPR000760">
    <property type="entry name" value="Inositol_monophosphatase-like"/>
</dbReference>
<keyword evidence="6" id="KW-1185">Reference proteome</keyword>
<name>A0A4R2GL68_9BACT</name>
<evidence type="ECO:0000256" key="2">
    <source>
        <dbReference type="ARBA" id="ARBA00022801"/>
    </source>
</evidence>
<dbReference type="InterPro" id="IPR020583">
    <property type="entry name" value="Inositol_monoP_metal-BS"/>
</dbReference>
<dbReference type="Gene3D" id="3.30.540.10">
    <property type="entry name" value="Fructose-1,6-Bisphosphatase, subunit A, domain 1"/>
    <property type="match status" value="1"/>
</dbReference>
<dbReference type="PROSITE" id="PS00629">
    <property type="entry name" value="IMP_1"/>
    <property type="match status" value="1"/>
</dbReference>
<keyword evidence="1 4" id="KW-0479">Metal-binding</keyword>
<evidence type="ECO:0000313" key="6">
    <source>
        <dbReference type="Proteomes" id="UP000295221"/>
    </source>
</evidence>
<evidence type="ECO:0000256" key="1">
    <source>
        <dbReference type="ARBA" id="ARBA00022723"/>
    </source>
</evidence>
<dbReference type="GO" id="GO:0007165">
    <property type="term" value="P:signal transduction"/>
    <property type="evidence" value="ECO:0007669"/>
    <property type="project" value="TreeGrafter"/>
</dbReference>
<dbReference type="Pfam" id="PF00459">
    <property type="entry name" value="Inositol_P"/>
    <property type="match status" value="1"/>
</dbReference>
<dbReference type="PANTHER" id="PTHR20854">
    <property type="entry name" value="INOSITOL MONOPHOSPHATASE"/>
    <property type="match status" value="1"/>
</dbReference>
<accession>A0A4R2GL68</accession>
<proteinExistence type="predicted"/>
<dbReference type="PANTHER" id="PTHR20854:SF4">
    <property type="entry name" value="INOSITOL-1-MONOPHOSPHATASE-RELATED"/>
    <property type="match status" value="1"/>
</dbReference>
<comment type="cofactor">
    <cofactor evidence="4">
        <name>Mg(2+)</name>
        <dbReference type="ChEBI" id="CHEBI:18420"/>
    </cofactor>
</comment>
<keyword evidence="2" id="KW-0378">Hydrolase</keyword>
<evidence type="ECO:0000313" key="5">
    <source>
        <dbReference type="EMBL" id="TCO08231.1"/>
    </source>
</evidence>
<dbReference type="GO" id="GO:0046872">
    <property type="term" value="F:metal ion binding"/>
    <property type="evidence" value="ECO:0007669"/>
    <property type="project" value="UniProtKB-KW"/>
</dbReference>
<sequence>MELSTEQLWLLKQNAISAAYQAGTYISKQVNRKLNVGTKASGDSLASQVFTEVDMESQNIVSQVLEPTLEAFDLGFLAEESPDNGSRLQKDYFWCIDPLDGTLPFINQQHGYSVSIALVRKDGVPVVGVVYDPLKQNLYHAYFDGGAFFNHNKIVIPENNDEVLHLYSDRSFAEQKFFPDVVKKFEEQHQSTGCKRVELHTTAGGAMNACMVLQHANACYFKFPKDEEGGGSFWDYAASACIFNEAGAISCDMFGVPLELNRPESTYMNHKGILYASKKRITEVVLETFNSFPI</sequence>
<dbReference type="GO" id="GO:0006020">
    <property type="term" value="P:inositol metabolic process"/>
    <property type="evidence" value="ECO:0007669"/>
    <property type="project" value="TreeGrafter"/>
</dbReference>
<organism evidence="5 6">
    <name type="scientific">Natronoflexus pectinivorans</name>
    <dbReference type="NCBI Taxonomy" id="682526"/>
    <lineage>
        <taxon>Bacteria</taxon>
        <taxon>Pseudomonadati</taxon>
        <taxon>Bacteroidota</taxon>
        <taxon>Bacteroidia</taxon>
        <taxon>Marinilabiliales</taxon>
        <taxon>Marinilabiliaceae</taxon>
        <taxon>Natronoflexus</taxon>
    </lineage>
</organism>
<feature type="binding site" evidence="4">
    <location>
        <position position="99"/>
    </location>
    <ligand>
        <name>Mg(2+)</name>
        <dbReference type="ChEBI" id="CHEBI:18420"/>
        <label>1</label>
        <note>catalytic</note>
    </ligand>
</feature>
<evidence type="ECO:0000256" key="3">
    <source>
        <dbReference type="ARBA" id="ARBA00022842"/>
    </source>
</evidence>
<gene>
    <name evidence="5" type="ORF">EV194_10533</name>
</gene>
<dbReference type="PRINTS" id="PR00377">
    <property type="entry name" value="IMPHPHTASES"/>
</dbReference>
<dbReference type="RefSeq" id="WP_132433543.1">
    <property type="nucleotide sequence ID" value="NZ_SLWK01000005.1"/>
</dbReference>
<feature type="binding site" evidence="4">
    <location>
        <position position="79"/>
    </location>
    <ligand>
        <name>Mg(2+)</name>
        <dbReference type="ChEBI" id="CHEBI:18420"/>
        <label>1</label>
        <note>catalytic</note>
    </ligand>
</feature>
<feature type="binding site" evidence="4">
    <location>
        <position position="235"/>
    </location>
    <ligand>
        <name>Mg(2+)</name>
        <dbReference type="ChEBI" id="CHEBI:18420"/>
        <label>1</label>
        <note>catalytic</note>
    </ligand>
</feature>
<dbReference type="Proteomes" id="UP000295221">
    <property type="component" value="Unassembled WGS sequence"/>
</dbReference>
<keyword evidence="3 4" id="KW-0460">Magnesium</keyword>
<dbReference type="AlphaFoldDB" id="A0A4R2GL68"/>
<reference evidence="5 6" key="1">
    <citation type="submission" date="2019-03" db="EMBL/GenBank/DDBJ databases">
        <title>Genomic Encyclopedia of Type Strains, Phase IV (KMG-IV): sequencing the most valuable type-strain genomes for metagenomic binning, comparative biology and taxonomic classification.</title>
        <authorList>
            <person name="Goeker M."/>
        </authorList>
    </citation>
    <scope>NUCLEOTIDE SEQUENCE [LARGE SCALE GENOMIC DNA]</scope>
    <source>
        <strain evidence="5 6">DSM 24179</strain>
    </source>
</reference>
<dbReference type="CDD" id="cd01637">
    <property type="entry name" value="IMPase_like"/>
    <property type="match status" value="1"/>
</dbReference>
<feature type="binding site" evidence="4">
    <location>
        <position position="97"/>
    </location>
    <ligand>
        <name>Mg(2+)</name>
        <dbReference type="ChEBI" id="CHEBI:18420"/>
        <label>1</label>
        <note>catalytic</note>
    </ligand>
</feature>
<dbReference type="GO" id="GO:0008934">
    <property type="term" value="F:inositol monophosphate 1-phosphatase activity"/>
    <property type="evidence" value="ECO:0007669"/>
    <property type="project" value="TreeGrafter"/>
</dbReference>
<feature type="binding site" evidence="4">
    <location>
        <position position="100"/>
    </location>
    <ligand>
        <name>Mg(2+)</name>
        <dbReference type="ChEBI" id="CHEBI:18420"/>
        <label>1</label>
        <note>catalytic</note>
    </ligand>
</feature>
<dbReference type="OrthoDB" id="9772456at2"/>
<dbReference type="SUPFAM" id="SSF56655">
    <property type="entry name" value="Carbohydrate phosphatase"/>
    <property type="match status" value="1"/>
</dbReference>
<comment type="caution">
    <text evidence="5">The sequence shown here is derived from an EMBL/GenBank/DDBJ whole genome shotgun (WGS) entry which is preliminary data.</text>
</comment>
<evidence type="ECO:0000256" key="4">
    <source>
        <dbReference type="PIRSR" id="PIRSR600760-2"/>
    </source>
</evidence>